<dbReference type="PANTHER" id="PTHR11941:SF54">
    <property type="entry name" value="ENOYL-COA HYDRATASE, MITOCHONDRIAL"/>
    <property type="match status" value="1"/>
</dbReference>
<evidence type="ECO:0000256" key="5">
    <source>
        <dbReference type="ARBA" id="ARBA00023239"/>
    </source>
</evidence>
<dbReference type="SUPFAM" id="SSF52096">
    <property type="entry name" value="ClpP/crotonase"/>
    <property type="match status" value="1"/>
</dbReference>
<sequence length="289" mass="31526">MLPIRQSASFLLYRSLNLTTRYQSSQASSYQNIVYSNPSPTVGLLTLNRPRALNALSSPLFTEINDLLSSINSSSSPVRCLVITGSEKAFAAGADIPEMADRSLAEVYDSDFLKFWSEKISSFRVPIVAAVSGYALGGGCELAMMCDIILASKEAKFGQPEINLGVIPGAGGTQRLVRAIGKSKAMEYILTGKPFSAQEAYEWGLISRVVDGGHKELLEESLSLAELISTKPKLATKAAKEAVNLAYEMPLSQGLDFEKRLFHLLFGTNDQKEGMKAFVEKRKPKFTHS</sequence>
<keyword evidence="5" id="KW-0456">Lyase</keyword>
<evidence type="ECO:0000256" key="4">
    <source>
        <dbReference type="ARBA" id="ARBA00023098"/>
    </source>
</evidence>
<dbReference type="Gene3D" id="1.10.12.10">
    <property type="entry name" value="Lyase 2-enoyl-coa Hydratase, Chain A, domain 2"/>
    <property type="match status" value="1"/>
</dbReference>
<dbReference type="CDD" id="cd06558">
    <property type="entry name" value="crotonase-like"/>
    <property type="match status" value="1"/>
</dbReference>
<organism evidence="8 9">
    <name type="scientific">Puccinia striiformis f. sp. tritici PST-78</name>
    <dbReference type="NCBI Taxonomy" id="1165861"/>
    <lineage>
        <taxon>Eukaryota</taxon>
        <taxon>Fungi</taxon>
        <taxon>Dikarya</taxon>
        <taxon>Basidiomycota</taxon>
        <taxon>Pucciniomycotina</taxon>
        <taxon>Pucciniomycetes</taxon>
        <taxon>Pucciniales</taxon>
        <taxon>Pucciniaceae</taxon>
        <taxon>Puccinia</taxon>
    </lineage>
</organism>
<evidence type="ECO:0000313" key="8">
    <source>
        <dbReference type="EMBL" id="KNE92029.1"/>
    </source>
</evidence>
<dbReference type="GO" id="GO:0005739">
    <property type="term" value="C:mitochondrion"/>
    <property type="evidence" value="ECO:0007669"/>
    <property type="project" value="TreeGrafter"/>
</dbReference>
<evidence type="ECO:0000256" key="7">
    <source>
        <dbReference type="RuleBase" id="RU003707"/>
    </source>
</evidence>
<dbReference type="GO" id="GO:0006635">
    <property type="term" value="P:fatty acid beta-oxidation"/>
    <property type="evidence" value="ECO:0007669"/>
    <property type="project" value="TreeGrafter"/>
</dbReference>
<dbReference type="InterPro" id="IPR001753">
    <property type="entry name" value="Enoyl-CoA_hydra/iso"/>
</dbReference>
<evidence type="ECO:0000256" key="3">
    <source>
        <dbReference type="ARBA" id="ARBA00022832"/>
    </source>
</evidence>
<gene>
    <name evidence="8" type="ORF">PSTG_14562</name>
</gene>
<dbReference type="EMBL" id="AJIL01000178">
    <property type="protein sequence ID" value="KNE92029.1"/>
    <property type="molecule type" value="Genomic_DNA"/>
</dbReference>
<dbReference type="FunFam" id="1.10.12.10:FF:000001">
    <property type="entry name" value="Probable enoyl-CoA hydratase, mitochondrial"/>
    <property type="match status" value="1"/>
</dbReference>
<proteinExistence type="inferred from homology"/>
<comment type="similarity">
    <text evidence="1 7">Belongs to the enoyl-CoA hydratase/isomerase family.</text>
</comment>
<name>A0A0L0UZ69_9BASI</name>
<dbReference type="InterPro" id="IPR029045">
    <property type="entry name" value="ClpP/crotonase-like_dom_sf"/>
</dbReference>
<keyword evidence="3" id="KW-0276">Fatty acid metabolism</keyword>
<dbReference type="InterPro" id="IPR014748">
    <property type="entry name" value="Enoyl-CoA_hydra_C"/>
</dbReference>
<dbReference type="PROSITE" id="PS00166">
    <property type="entry name" value="ENOYL_COA_HYDRATASE"/>
    <property type="match status" value="1"/>
</dbReference>
<dbReference type="Pfam" id="PF00378">
    <property type="entry name" value="ECH_1"/>
    <property type="match status" value="1"/>
</dbReference>
<dbReference type="PANTHER" id="PTHR11941">
    <property type="entry name" value="ENOYL-COA HYDRATASE-RELATED"/>
    <property type="match status" value="1"/>
</dbReference>
<dbReference type="STRING" id="1165861.A0A0L0UZ69"/>
<keyword evidence="9" id="KW-1185">Reference proteome</keyword>
<dbReference type="GO" id="GO:0004300">
    <property type="term" value="F:enoyl-CoA hydratase activity"/>
    <property type="evidence" value="ECO:0007669"/>
    <property type="project" value="UniProtKB-EC"/>
</dbReference>
<dbReference type="OrthoDB" id="2018133at2759"/>
<evidence type="ECO:0000256" key="6">
    <source>
        <dbReference type="ARBA" id="ARBA00073937"/>
    </source>
</evidence>
<protein>
    <recommendedName>
        <fullName evidence="6">Probable enoyl-CoA hydratase, mitochondrial</fullName>
        <ecNumber evidence="2">4.2.1.17</ecNumber>
    </recommendedName>
</protein>
<evidence type="ECO:0000256" key="1">
    <source>
        <dbReference type="ARBA" id="ARBA00005254"/>
    </source>
</evidence>
<dbReference type="FunFam" id="3.90.226.10:FF:000019">
    <property type="entry name" value="Enoyl-CoA hydratase, mitochondrial"/>
    <property type="match status" value="1"/>
</dbReference>
<dbReference type="AlphaFoldDB" id="A0A0L0UZ69"/>
<dbReference type="InterPro" id="IPR018376">
    <property type="entry name" value="Enoyl-CoA_hyd/isom_CS"/>
</dbReference>
<evidence type="ECO:0000256" key="2">
    <source>
        <dbReference type="ARBA" id="ARBA00012076"/>
    </source>
</evidence>
<reference evidence="9" key="1">
    <citation type="submission" date="2014-03" db="EMBL/GenBank/DDBJ databases">
        <title>The Genome Sequence of Puccinia striiformis f. sp. tritici PST-78.</title>
        <authorList>
            <consortium name="The Broad Institute Genome Sequencing Platform"/>
            <person name="Cuomo C."/>
            <person name="Hulbert S."/>
            <person name="Chen X."/>
            <person name="Walker B."/>
            <person name="Young S.K."/>
            <person name="Zeng Q."/>
            <person name="Gargeya S."/>
            <person name="Fitzgerald M."/>
            <person name="Haas B."/>
            <person name="Abouelleil A."/>
            <person name="Alvarado L."/>
            <person name="Arachchi H.M."/>
            <person name="Berlin A.M."/>
            <person name="Chapman S.B."/>
            <person name="Goldberg J."/>
            <person name="Griggs A."/>
            <person name="Gujja S."/>
            <person name="Hansen M."/>
            <person name="Howarth C."/>
            <person name="Imamovic A."/>
            <person name="Larimer J."/>
            <person name="McCowan C."/>
            <person name="Montmayeur A."/>
            <person name="Murphy C."/>
            <person name="Neiman D."/>
            <person name="Pearson M."/>
            <person name="Priest M."/>
            <person name="Roberts A."/>
            <person name="Saif S."/>
            <person name="Shea T."/>
            <person name="Sisk P."/>
            <person name="Sykes S."/>
            <person name="Wortman J."/>
            <person name="Nusbaum C."/>
            <person name="Birren B."/>
        </authorList>
    </citation>
    <scope>NUCLEOTIDE SEQUENCE [LARGE SCALE GENOMIC DNA]</scope>
    <source>
        <strain evidence="9">race PST-78</strain>
    </source>
</reference>
<keyword evidence="4" id="KW-0443">Lipid metabolism</keyword>
<dbReference type="Proteomes" id="UP000054564">
    <property type="component" value="Unassembled WGS sequence"/>
</dbReference>
<dbReference type="Gene3D" id="3.90.226.10">
    <property type="entry name" value="2-enoyl-CoA Hydratase, Chain A, domain 1"/>
    <property type="match status" value="1"/>
</dbReference>
<dbReference type="EC" id="4.2.1.17" evidence="2"/>
<comment type="caution">
    <text evidence="8">The sequence shown here is derived from an EMBL/GenBank/DDBJ whole genome shotgun (WGS) entry which is preliminary data.</text>
</comment>
<accession>A0A0L0UZ69</accession>
<evidence type="ECO:0000313" key="9">
    <source>
        <dbReference type="Proteomes" id="UP000054564"/>
    </source>
</evidence>